<feature type="transmembrane region" description="Helical" evidence="2">
    <location>
        <begin position="118"/>
        <end position="137"/>
    </location>
</feature>
<protein>
    <recommendedName>
        <fullName evidence="5">Heparan-alpha-glucosaminide N-acetyltransferase catalytic domain-containing protein</fullName>
    </recommendedName>
</protein>
<feature type="transmembrane region" description="Helical" evidence="2">
    <location>
        <begin position="301"/>
        <end position="320"/>
    </location>
</feature>
<evidence type="ECO:0000313" key="4">
    <source>
        <dbReference type="Proteomes" id="UP000749293"/>
    </source>
</evidence>
<dbReference type="GeneID" id="55973267"/>
<evidence type="ECO:0000256" key="1">
    <source>
        <dbReference type="SAM" id="MobiDB-lite"/>
    </source>
</evidence>
<evidence type="ECO:0008006" key="5">
    <source>
        <dbReference type="Google" id="ProtNLM"/>
    </source>
</evidence>
<dbReference type="OrthoDB" id="2505607at2759"/>
<name>A0A9P4YVT9_9HYPO</name>
<comment type="caution">
    <text evidence="3">The sequence shown here is derived from an EMBL/GenBank/DDBJ whole genome shotgun (WGS) entry which is preliminary data.</text>
</comment>
<dbReference type="EMBL" id="JAANYQ010000008">
    <property type="protein sequence ID" value="KAF4122737.1"/>
    <property type="molecule type" value="Genomic_DNA"/>
</dbReference>
<accession>A0A9P4YVT9</accession>
<sequence>MDMARHEAAVPRKQKQQRQDSVRAIAPDLVRGLLMILMAIDHVTVMLRVYPHSTTDGSEEADSTVVHGWNRALAYTLRTLSHLCGAGFPFLMGMGVVFSCESRLGRLGWSAARLSRYLAVRAALLAIVVPVLMAVVLAPGRMWFFNMVLSALGFGYLLAGLLCIGMRITEDKLASVLLRTWPAADENGDEGAAEPLLGRREGQHSAWAQSVSWHAHNATLVMAGAVTIWWNVWFSPTSGHCDGDTAAAGSRGSPWFLRMWIWVVEERYALSTFPPLAWLSFAILGLLYGRVLAAGRCWSRRCLVAGYAAASVVFAAIFVLTRVLRTGNLSEGCLQTPEHVVHPGRNPYLTSVESFFYVVKYPPDVAYWSLTMCGNLLLLAAFEAVPRRAATSRYFTVLLDLGRSAFAFYVVHLFVLMAGAAVLLNFFGRDTGLPDPLEPGKTARGITSIPAFLAVIAATVLIMWPFCRWWARFKAQRGADSIWRLF</sequence>
<reference evidence="3" key="1">
    <citation type="submission" date="2020-03" db="EMBL/GenBank/DDBJ databases">
        <title>Site-based positive gene gene selection in Geosmithia morbida across the United States reveals a broad range of putative effectors and factors for local host and environmental adapation.</title>
        <authorList>
            <person name="Onufrak A."/>
            <person name="Murdoch R.W."/>
            <person name="Gazis R."/>
            <person name="Huff M."/>
            <person name="Staton M."/>
            <person name="Klingeman W."/>
            <person name="Hadziabdic D."/>
        </authorList>
    </citation>
    <scope>NUCLEOTIDE SEQUENCE</scope>
    <source>
        <strain evidence="3">1262</strain>
    </source>
</reference>
<feature type="transmembrane region" description="Helical" evidence="2">
    <location>
        <begin position="143"/>
        <end position="164"/>
    </location>
</feature>
<feature type="transmembrane region" description="Helical" evidence="2">
    <location>
        <begin position="211"/>
        <end position="230"/>
    </location>
</feature>
<dbReference type="PANTHER" id="PTHR40407:SF1">
    <property type="entry name" value="HEPARAN-ALPHA-GLUCOSAMINIDE N-ACETYLTRANSFERASE CATALYTIC DOMAIN-CONTAINING PROTEIN"/>
    <property type="match status" value="1"/>
</dbReference>
<feature type="transmembrane region" description="Helical" evidence="2">
    <location>
        <begin position="406"/>
        <end position="427"/>
    </location>
</feature>
<feature type="transmembrane region" description="Helical" evidence="2">
    <location>
        <begin position="21"/>
        <end position="40"/>
    </location>
</feature>
<evidence type="ECO:0000313" key="3">
    <source>
        <dbReference type="EMBL" id="KAF4122737.1"/>
    </source>
</evidence>
<feature type="transmembrane region" description="Helical" evidence="2">
    <location>
        <begin position="365"/>
        <end position="385"/>
    </location>
</feature>
<feature type="region of interest" description="Disordered" evidence="1">
    <location>
        <begin position="1"/>
        <end position="21"/>
    </location>
</feature>
<feature type="transmembrane region" description="Helical" evidence="2">
    <location>
        <begin position="268"/>
        <end position="289"/>
    </location>
</feature>
<feature type="transmembrane region" description="Helical" evidence="2">
    <location>
        <begin position="447"/>
        <end position="467"/>
    </location>
</feature>
<dbReference type="AlphaFoldDB" id="A0A9P4YVT9"/>
<keyword evidence="2" id="KW-0472">Membrane</keyword>
<evidence type="ECO:0000256" key="2">
    <source>
        <dbReference type="SAM" id="Phobius"/>
    </source>
</evidence>
<feature type="transmembrane region" description="Helical" evidence="2">
    <location>
        <begin position="79"/>
        <end position="98"/>
    </location>
</feature>
<organism evidence="3 4">
    <name type="scientific">Geosmithia morbida</name>
    <dbReference type="NCBI Taxonomy" id="1094350"/>
    <lineage>
        <taxon>Eukaryota</taxon>
        <taxon>Fungi</taxon>
        <taxon>Dikarya</taxon>
        <taxon>Ascomycota</taxon>
        <taxon>Pezizomycotina</taxon>
        <taxon>Sordariomycetes</taxon>
        <taxon>Hypocreomycetidae</taxon>
        <taxon>Hypocreales</taxon>
        <taxon>Bionectriaceae</taxon>
        <taxon>Geosmithia</taxon>
    </lineage>
</organism>
<keyword evidence="4" id="KW-1185">Reference proteome</keyword>
<gene>
    <name evidence="3" type="ORF">GMORB2_7044</name>
</gene>
<dbReference type="RefSeq" id="XP_035321389.1">
    <property type="nucleotide sequence ID" value="XM_035469009.1"/>
</dbReference>
<feature type="compositionally biased region" description="Basic and acidic residues" evidence="1">
    <location>
        <begin position="1"/>
        <end position="10"/>
    </location>
</feature>
<dbReference type="Proteomes" id="UP000749293">
    <property type="component" value="Unassembled WGS sequence"/>
</dbReference>
<keyword evidence="2" id="KW-0812">Transmembrane</keyword>
<proteinExistence type="predicted"/>
<keyword evidence="2" id="KW-1133">Transmembrane helix</keyword>
<dbReference type="PANTHER" id="PTHR40407">
    <property type="entry name" value="MEMBRANE PROTEIN-LIKE PROTEIN"/>
    <property type="match status" value="1"/>
</dbReference>